<dbReference type="Proteomes" id="UP000193642">
    <property type="component" value="Unassembled WGS sequence"/>
</dbReference>
<comment type="caution">
    <text evidence="1">The sequence shown here is derived from an EMBL/GenBank/DDBJ whole genome shotgun (WGS) entry which is preliminary data.</text>
</comment>
<dbReference type="EMBL" id="MCGO01000041">
    <property type="protein sequence ID" value="ORY39107.1"/>
    <property type="molecule type" value="Genomic_DNA"/>
</dbReference>
<proteinExistence type="predicted"/>
<sequence length="145" mass="16847">MYQDPHIFLLETAALFEQPMTNVVMPPDTRGTNTATTTTTTSYTNANLDHVRLNVLIQTRIDGMPKFELSQDGMTFCPKTGTIVSRASQAYYDKRLNREMKWVPLTVAKLVKLERLEEIKAAFERRVLKKEHSRVMEEAREWLKR</sequence>
<organism evidence="1 2">
    <name type="scientific">Rhizoclosmatium globosum</name>
    <dbReference type="NCBI Taxonomy" id="329046"/>
    <lineage>
        <taxon>Eukaryota</taxon>
        <taxon>Fungi</taxon>
        <taxon>Fungi incertae sedis</taxon>
        <taxon>Chytridiomycota</taxon>
        <taxon>Chytridiomycota incertae sedis</taxon>
        <taxon>Chytridiomycetes</taxon>
        <taxon>Chytridiales</taxon>
        <taxon>Chytriomycetaceae</taxon>
        <taxon>Rhizoclosmatium</taxon>
    </lineage>
</organism>
<name>A0A1Y2BWS7_9FUNG</name>
<dbReference type="AlphaFoldDB" id="A0A1Y2BWS7"/>
<accession>A0A1Y2BWS7</accession>
<gene>
    <name evidence="1" type="ORF">BCR33DRAFT_720352</name>
</gene>
<reference evidence="1 2" key="1">
    <citation type="submission" date="2016-07" db="EMBL/GenBank/DDBJ databases">
        <title>Pervasive Adenine N6-methylation of Active Genes in Fungi.</title>
        <authorList>
            <consortium name="DOE Joint Genome Institute"/>
            <person name="Mondo S.J."/>
            <person name="Dannebaum R.O."/>
            <person name="Kuo R.C."/>
            <person name="Labutti K."/>
            <person name="Haridas S."/>
            <person name="Kuo A."/>
            <person name="Salamov A."/>
            <person name="Ahrendt S.R."/>
            <person name="Lipzen A."/>
            <person name="Sullivan W."/>
            <person name="Andreopoulos W.B."/>
            <person name="Clum A."/>
            <person name="Lindquist E."/>
            <person name="Daum C."/>
            <person name="Ramamoorthy G.K."/>
            <person name="Gryganskyi A."/>
            <person name="Culley D."/>
            <person name="Magnuson J.K."/>
            <person name="James T.Y."/>
            <person name="O'Malley M.A."/>
            <person name="Stajich J.E."/>
            <person name="Spatafora J.W."/>
            <person name="Visel A."/>
            <person name="Grigoriev I.V."/>
        </authorList>
    </citation>
    <scope>NUCLEOTIDE SEQUENCE [LARGE SCALE GENOMIC DNA]</scope>
    <source>
        <strain evidence="1 2">JEL800</strain>
    </source>
</reference>
<protein>
    <submittedName>
        <fullName evidence="1">Uncharacterized protein</fullName>
    </submittedName>
</protein>
<evidence type="ECO:0000313" key="1">
    <source>
        <dbReference type="EMBL" id="ORY39107.1"/>
    </source>
</evidence>
<evidence type="ECO:0000313" key="2">
    <source>
        <dbReference type="Proteomes" id="UP000193642"/>
    </source>
</evidence>
<keyword evidence="2" id="KW-1185">Reference proteome</keyword>